<keyword evidence="3" id="KW-1185">Reference proteome</keyword>
<proteinExistence type="predicted"/>
<dbReference type="Proteomes" id="UP001202827">
    <property type="component" value="Unassembled WGS sequence"/>
</dbReference>
<dbReference type="Pfam" id="PF00156">
    <property type="entry name" value="Pribosyltran"/>
    <property type="match status" value="1"/>
</dbReference>
<evidence type="ECO:0000259" key="1">
    <source>
        <dbReference type="Pfam" id="PF00156"/>
    </source>
</evidence>
<gene>
    <name evidence="2" type="ORF">M0654_02520</name>
</gene>
<keyword evidence="2" id="KW-0808">Transferase</keyword>
<dbReference type="RefSeq" id="WP_248681696.1">
    <property type="nucleotide sequence ID" value="NZ_JALPRY010000003.1"/>
</dbReference>
<dbReference type="Gene3D" id="3.40.50.2020">
    <property type="match status" value="1"/>
</dbReference>
<evidence type="ECO:0000313" key="3">
    <source>
        <dbReference type="Proteomes" id="UP001202827"/>
    </source>
</evidence>
<dbReference type="InterPro" id="IPR029057">
    <property type="entry name" value="PRTase-like"/>
</dbReference>
<comment type="caution">
    <text evidence="2">The sequence shown here is derived from an EMBL/GenBank/DDBJ whole genome shotgun (WGS) entry which is preliminary data.</text>
</comment>
<keyword evidence="2" id="KW-0328">Glycosyltransferase</keyword>
<organism evidence="2 3">
    <name type="scientific">Neorhizobium turbinariae</name>
    <dbReference type="NCBI Taxonomy" id="2937795"/>
    <lineage>
        <taxon>Bacteria</taxon>
        <taxon>Pseudomonadati</taxon>
        <taxon>Pseudomonadota</taxon>
        <taxon>Alphaproteobacteria</taxon>
        <taxon>Hyphomicrobiales</taxon>
        <taxon>Rhizobiaceae</taxon>
        <taxon>Rhizobium/Agrobacterium group</taxon>
        <taxon>Neorhizobium</taxon>
    </lineage>
</organism>
<dbReference type="CDD" id="cd06223">
    <property type="entry name" value="PRTases_typeI"/>
    <property type="match status" value="1"/>
</dbReference>
<dbReference type="InterPro" id="IPR000836">
    <property type="entry name" value="PRTase_dom"/>
</dbReference>
<dbReference type="GO" id="GO:0016757">
    <property type="term" value="F:glycosyltransferase activity"/>
    <property type="evidence" value="ECO:0007669"/>
    <property type="project" value="UniProtKB-KW"/>
</dbReference>
<sequence>MLAQRSTFSNRADAGRQLAEALLASDLHDPVVVALPRGGVPVGFEIAQRLAAPLHVLIVRKIGAPGHPEIGIGAVVHGREPHVVVSEEAARQFQLPPGYIAAERDRQLAEIDRRRRMYLGEDADKTPDHAGRPIVLVDDGVANGVSIRAAIARLREIGVSSIHVAVPVAPAAVVELLSQEVEQVTCLATPERLDGVSLFYDDFDQVDDQEVIRLLKLAREDMARRARSDVHRGE</sequence>
<dbReference type="SUPFAM" id="SSF53271">
    <property type="entry name" value="PRTase-like"/>
    <property type="match status" value="1"/>
</dbReference>
<name>A0ABT0ILY0_9HYPH</name>
<reference evidence="2 3" key="1">
    <citation type="submission" date="2022-04" db="EMBL/GenBank/DDBJ databases">
        <title>Rhizobium coralii sp. nov., isolated from coral Turbinaria peltata.</title>
        <authorList>
            <person name="Sun H."/>
        </authorList>
    </citation>
    <scope>NUCLEOTIDE SEQUENCE [LARGE SCALE GENOMIC DNA]</scope>
    <source>
        <strain evidence="2 3">NTR19</strain>
    </source>
</reference>
<protein>
    <submittedName>
        <fullName evidence="2">Phosphoribosyltransferase</fullName>
    </submittedName>
</protein>
<evidence type="ECO:0000313" key="2">
    <source>
        <dbReference type="EMBL" id="MCK8778848.1"/>
    </source>
</evidence>
<dbReference type="Gene3D" id="3.30.1310.20">
    <property type="entry name" value="PRTase-like"/>
    <property type="match status" value="1"/>
</dbReference>
<feature type="domain" description="Phosphoribosyltransferase" evidence="1">
    <location>
        <begin position="11"/>
        <end position="172"/>
    </location>
</feature>
<accession>A0ABT0ILY0</accession>
<dbReference type="EMBL" id="JALPRY010000003">
    <property type="protein sequence ID" value="MCK8778848.1"/>
    <property type="molecule type" value="Genomic_DNA"/>
</dbReference>